<comment type="caution">
    <text evidence="2">The sequence shown here is derived from an EMBL/GenBank/DDBJ whole genome shotgun (WGS) entry which is preliminary data.</text>
</comment>
<keyword evidence="1" id="KW-1133">Transmembrane helix</keyword>
<sequence>MIFFLLPFSLSIQVFDITPDSIKKLILYFNPRDCIEVDVDSQLQTYFSNINKAKGLSVEIRTNDSSTFGPFNHHAHLDGINFQEDKTDYQIIFTNEGDHKTQLAIVFANNLEESFAVINHNFTKFDFPIINYRDKKFTYFSNGGLIFHEKKYSTAFFIGVPVALGLIFIVTIIFGIPSVVKCCCDGCCDIDLSD</sequence>
<evidence type="ECO:0008006" key="4">
    <source>
        <dbReference type="Google" id="ProtNLM"/>
    </source>
</evidence>
<evidence type="ECO:0000313" key="2">
    <source>
        <dbReference type="EMBL" id="KAK8837193.1"/>
    </source>
</evidence>
<proteinExistence type="predicted"/>
<accession>A0ABR2GTB7</accession>
<keyword evidence="1" id="KW-0812">Transmembrane</keyword>
<feature type="transmembrane region" description="Helical" evidence="1">
    <location>
        <begin position="155"/>
        <end position="176"/>
    </location>
</feature>
<reference evidence="2 3" key="1">
    <citation type="submission" date="2024-04" db="EMBL/GenBank/DDBJ databases">
        <title>Tritrichomonas musculus Genome.</title>
        <authorList>
            <person name="Alves-Ferreira E."/>
            <person name="Grigg M."/>
            <person name="Lorenzi H."/>
            <person name="Galac M."/>
        </authorList>
    </citation>
    <scope>NUCLEOTIDE SEQUENCE [LARGE SCALE GENOMIC DNA]</scope>
    <source>
        <strain evidence="2 3">EAF2021</strain>
    </source>
</reference>
<dbReference type="Proteomes" id="UP001470230">
    <property type="component" value="Unassembled WGS sequence"/>
</dbReference>
<evidence type="ECO:0000256" key="1">
    <source>
        <dbReference type="SAM" id="Phobius"/>
    </source>
</evidence>
<protein>
    <recommendedName>
        <fullName evidence="4">GOLD domain-containing protein</fullName>
    </recommendedName>
</protein>
<keyword evidence="1" id="KW-0472">Membrane</keyword>
<evidence type="ECO:0000313" key="3">
    <source>
        <dbReference type="Proteomes" id="UP001470230"/>
    </source>
</evidence>
<gene>
    <name evidence="2" type="ORF">M9Y10_036619</name>
</gene>
<organism evidence="2 3">
    <name type="scientific">Tritrichomonas musculus</name>
    <dbReference type="NCBI Taxonomy" id="1915356"/>
    <lineage>
        <taxon>Eukaryota</taxon>
        <taxon>Metamonada</taxon>
        <taxon>Parabasalia</taxon>
        <taxon>Tritrichomonadida</taxon>
        <taxon>Tritrichomonadidae</taxon>
        <taxon>Tritrichomonas</taxon>
    </lineage>
</organism>
<name>A0ABR2GTB7_9EUKA</name>
<dbReference type="EMBL" id="JAPFFF010000060">
    <property type="protein sequence ID" value="KAK8837193.1"/>
    <property type="molecule type" value="Genomic_DNA"/>
</dbReference>
<keyword evidence="3" id="KW-1185">Reference proteome</keyword>